<proteinExistence type="predicted"/>
<dbReference type="Proteomes" id="UP001597145">
    <property type="component" value="Unassembled WGS sequence"/>
</dbReference>
<evidence type="ECO:0000313" key="2">
    <source>
        <dbReference type="Proteomes" id="UP001597145"/>
    </source>
</evidence>
<protein>
    <submittedName>
        <fullName evidence="1">Uncharacterized protein</fullName>
    </submittedName>
</protein>
<comment type="caution">
    <text evidence="1">The sequence shown here is derived from an EMBL/GenBank/DDBJ whole genome shotgun (WGS) entry which is preliminary data.</text>
</comment>
<name>A0ABW4FN78_9PSEU</name>
<reference evidence="2" key="1">
    <citation type="journal article" date="2019" name="Int. J. Syst. Evol. Microbiol.">
        <title>The Global Catalogue of Microorganisms (GCM) 10K type strain sequencing project: providing services to taxonomists for standard genome sequencing and annotation.</title>
        <authorList>
            <consortium name="The Broad Institute Genomics Platform"/>
            <consortium name="The Broad Institute Genome Sequencing Center for Infectious Disease"/>
            <person name="Wu L."/>
            <person name="Ma J."/>
        </authorList>
    </citation>
    <scope>NUCLEOTIDE SEQUENCE [LARGE SCALE GENOMIC DNA]</scope>
    <source>
        <strain evidence="2">JCM 12165</strain>
    </source>
</reference>
<keyword evidence="2" id="KW-1185">Reference proteome</keyword>
<organism evidence="1 2">
    <name type="scientific">Pseudonocardia aurantiaca</name>
    <dbReference type="NCBI Taxonomy" id="75290"/>
    <lineage>
        <taxon>Bacteria</taxon>
        <taxon>Bacillati</taxon>
        <taxon>Actinomycetota</taxon>
        <taxon>Actinomycetes</taxon>
        <taxon>Pseudonocardiales</taxon>
        <taxon>Pseudonocardiaceae</taxon>
        <taxon>Pseudonocardia</taxon>
    </lineage>
</organism>
<dbReference type="EMBL" id="JBHUCP010000011">
    <property type="protein sequence ID" value="MFD1531361.1"/>
    <property type="molecule type" value="Genomic_DNA"/>
</dbReference>
<accession>A0ABW4FN78</accession>
<evidence type="ECO:0000313" key="1">
    <source>
        <dbReference type="EMBL" id="MFD1531361.1"/>
    </source>
</evidence>
<sequence length="100" mass="10845">MIVRLTAEGAVVQDADDLGRLHVQTDLDADGLRTALKTTGTGELVDADTALLDVAVLRSRAALLATTPDWAERWGEMIAYAERKGWLSDGGRCVQVHVER</sequence>
<gene>
    <name evidence="1" type="ORF">ACFSCY_18135</name>
</gene>
<dbReference type="RefSeq" id="WP_343983744.1">
    <property type="nucleotide sequence ID" value="NZ_BAAAJG010000016.1"/>
</dbReference>